<sequence>MPIPSPTVITAATLDLRGRPVFVRSTGTTDGPALILLHGLPTSSWLWRRCLPDLAEALPGWRIIAPDLPGYGRSAPRPGAGPRHLGGWLHALLTTLGVDRFALVGHDLGGLVALTDAVARTGRLGGTPHPARTGGPQLERLLLLNTTIYPAPLLVLGLLPSIVPPFADLSLVWLGRGGAARDDDRRKGYVVGMRQLLAPGTVVEAVEWAEYARPYGPIAGWREARRSLRALAWQAPFVLRCLAHLGDLTLPTRLIWSRHDPFFPLAVAERLRRAIPGAEPMIHIIEGAAHFPQEDQPAEVARLIAEFLREPR</sequence>
<dbReference type="SUPFAM" id="SSF53474">
    <property type="entry name" value="alpha/beta-Hydrolases"/>
    <property type="match status" value="1"/>
</dbReference>
<evidence type="ECO:0000313" key="2">
    <source>
        <dbReference type="EMBL" id="CAA9572193.1"/>
    </source>
</evidence>
<dbReference type="Gene3D" id="3.40.50.1820">
    <property type="entry name" value="alpha/beta hydrolase"/>
    <property type="match status" value="1"/>
</dbReference>
<protein>
    <submittedName>
        <fullName evidence="2">Hydrolase, alpha/beta fold family</fullName>
    </submittedName>
</protein>
<dbReference type="PANTHER" id="PTHR43798:SF33">
    <property type="entry name" value="HYDROLASE, PUTATIVE (AFU_ORTHOLOGUE AFUA_2G14860)-RELATED"/>
    <property type="match status" value="1"/>
</dbReference>
<accession>A0A6J4VAT3</accession>
<dbReference type="InterPro" id="IPR029058">
    <property type="entry name" value="AB_hydrolase_fold"/>
</dbReference>
<dbReference type="GO" id="GO:0016787">
    <property type="term" value="F:hydrolase activity"/>
    <property type="evidence" value="ECO:0007669"/>
    <property type="project" value="UniProtKB-KW"/>
</dbReference>
<keyword evidence="2" id="KW-0378">Hydrolase</keyword>
<dbReference type="GO" id="GO:0016020">
    <property type="term" value="C:membrane"/>
    <property type="evidence" value="ECO:0007669"/>
    <property type="project" value="TreeGrafter"/>
</dbReference>
<dbReference type="InterPro" id="IPR000073">
    <property type="entry name" value="AB_hydrolase_1"/>
</dbReference>
<dbReference type="PRINTS" id="PR00111">
    <property type="entry name" value="ABHYDROLASE"/>
</dbReference>
<dbReference type="EMBL" id="CADCWN010000164">
    <property type="protein sequence ID" value="CAA9572193.1"/>
    <property type="molecule type" value="Genomic_DNA"/>
</dbReference>
<feature type="domain" description="AB hydrolase-1" evidence="1">
    <location>
        <begin position="34"/>
        <end position="302"/>
    </location>
</feature>
<dbReference type="AlphaFoldDB" id="A0A6J4VAT3"/>
<reference evidence="2" key="1">
    <citation type="submission" date="2020-02" db="EMBL/GenBank/DDBJ databases">
        <authorList>
            <person name="Meier V. D."/>
        </authorList>
    </citation>
    <scope>NUCLEOTIDE SEQUENCE</scope>
    <source>
        <strain evidence="2">AVDCRST_MAG18</strain>
    </source>
</reference>
<proteinExistence type="predicted"/>
<dbReference type="PRINTS" id="PR00412">
    <property type="entry name" value="EPOXHYDRLASE"/>
</dbReference>
<dbReference type="InterPro" id="IPR050266">
    <property type="entry name" value="AB_hydrolase_sf"/>
</dbReference>
<organism evidence="2">
    <name type="scientific">uncultured Thermomicrobiales bacterium</name>
    <dbReference type="NCBI Taxonomy" id="1645740"/>
    <lineage>
        <taxon>Bacteria</taxon>
        <taxon>Pseudomonadati</taxon>
        <taxon>Thermomicrobiota</taxon>
        <taxon>Thermomicrobia</taxon>
        <taxon>Thermomicrobiales</taxon>
        <taxon>environmental samples</taxon>
    </lineage>
</organism>
<name>A0A6J4VAT3_9BACT</name>
<evidence type="ECO:0000259" key="1">
    <source>
        <dbReference type="Pfam" id="PF12697"/>
    </source>
</evidence>
<dbReference type="PANTHER" id="PTHR43798">
    <property type="entry name" value="MONOACYLGLYCEROL LIPASE"/>
    <property type="match status" value="1"/>
</dbReference>
<gene>
    <name evidence="2" type="ORF">AVDCRST_MAG18-2106</name>
</gene>
<dbReference type="Pfam" id="PF12697">
    <property type="entry name" value="Abhydrolase_6"/>
    <property type="match status" value="1"/>
</dbReference>
<dbReference type="InterPro" id="IPR000639">
    <property type="entry name" value="Epox_hydrolase-like"/>
</dbReference>